<evidence type="ECO:0000256" key="1">
    <source>
        <dbReference type="ARBA" id="ARBA00022723"/>
    </source>
</evidence>
<evidence type="ECO:0000313" key="4">
    <source>
        <dbReference type="EMBL" id="MFC6904874.1"/>
    </source>
</evidence>
<protein>
    <submittedName>
        <fullName evidence="4">Cupin domain-containing protein</fullName>
    </submittedName>
</protein>
<sequence>MSDDRIVNERDVEWDEESHGSSFLTRRKRLGTAAGGEELGCSLYELPAGKRPFPYHYHTANEEAIYVLSGEGTLRTPEGHDAIGPGDYVALPAGEEHARQVINDGDEPLRYLCLSTMRAPEITVYPDSGKIGAFAGRAPGPDVDRALQAYLPMDAATDYWDGEEEGRD</sequence>
<dbReference type="SUPFAM" id="SSF51182">
    <property type="entry name" value="RmlC-like cupins"/>
    <property type="match status" value="1"/>
</dbReference>
<dbReference type="CDD" id="cd02224">
    <property type="entry name" value="cupin_SPO2919-like"/>
    <property type="match status" value="1"/>
</dbReference>
<dbReference type="EMBL" id="JBHSXQ010000002">
    <property type="protein sequence ID" value="MFC6904874.1"/>
    <property type="molecule type" value="Genomic_DNA"/>
</dbReference>
<dbReference type="InterPro" id="IPR014710">
    <property type="entry name" value="RmlC-like_jellyroll"/>
</dbReference>
<dbReference type="Proteomes" id="UP001596312">
    <property type="component" value="Unassembled WGS sequence"/>
</dbReference>
<comment type="caution">
    <text evidence="4">The sequence shown here is derived from an EMBL/GenBank/DDBJ whole genome shotgun (WGS) entry which is preliminary data.</text>
</comment>
<dbReference type="Gene3D" id="2.60.120.10">
    <property type="entry name" value="Jelly Rolls"/>
    <property type="match status" value="1"/>
</dbReference>
<dbReference type="InterPro" id="IPR051610">
    <property type="entry name" value="GPI/OXD"/>
</dbReference>
<keyword evidence="1" id="KW-0479">Metal-binding</keyword>
<feature type="compositionally biased region" description="Basic and acidic residues" evidence="2">
    <location>
        <begin position="1"/>
        <end position="11"/>
    </location>
</feature>
<dbReference type="AlphaFoldDB" id="A0ABD5V7G5"/>
<feature type="region of interest" description="Disordered" evidence="2">
    <location>
        <begin position="1"/>
        <end position="21"/>
    </location>
</feature>
<dbReference type="InterPro" id="IPR011051">
    <property type="entry name" value="RmlC_Cupin_sf"/>
</dbReference>
<dbReference type="RefSeq" id="WP_340603389.1">
    <property type="nucleotide sequence ID" value="NZ_JBBMXV010000002.1"/>
</dbReference>
<keyword evidence="5" id="KW-1185">Reference proteome</keyword>
<dbReference type="PANTHER" id="PTHR35848:SF6">
    <property type="entry name" value="CUPIN TYPE-2 DOMAIN-CONTAINING PROTEIN"/>
    <property type="match status" value="1"/>
</dbReference>
<evidence type="ECO:0000256" key="2">
    <source>
        <dbReference type="SAM" id="MobiDB-lite"/>
    </source>
</evidence>
<feature type="domain" description="Cupin type-2" evidence="3">
    <location>
        <begin position="43"/>
        <end position="114"/>
    </location>
</feature>
<gene>
    <name evidence="4" type="ORF">ACFQGH_06630</name>
</gene>
<organism evidence="4 5">
    <name type="scientific">Halalkalicoccus tibetensis</name>
    <dbReference type="NCBI Taxonomy" id="175632"/>
    <lineage>
        <taxon>Archaea</taxon>
        <taxon>Methanobacteriati</taxon>
        <taxon>Methanobacteriota</taxon>
        <taxon>Stenosarchaea group</taxon>
        <taxon>Halobacteria</taxon>
        <taxon>Halobacteriales</taxon>
        <taxon>Halococcaceae</taxon>
        <taxon>Halalkalicoccus</taxon>
    </lineage>
</organism>
<proteinExistence type="predicted"/>
<dbReference type="GO" id="GO:0046872">
    <property type="term" value="F:metal ion binding"/>
    <property type="evidence" value="ECO:0007669"/>
    <property type="project" value="UniProtKB-KW"/>
</dbReference>
<dbReference type="InterPro" id="IPR013096">
    <property type="entry name" value="Cupin_2"/>
</dbReference>
<evidence type="ECO:0000259" key="3">
    <source>
        <dbReference type="Pfam" id="PF07883"/>
    </source>
</evidence>
<evidence type="ECO:0000313" key="5">
    <source>
        <dbReference type="Proteomes" id="UP001596312"/>
    </source>
</evidence>
<dbReference type="PANTHER" id="PTHR35848">
    <property type="entry name" value="OXALATE-BINDING PROTEIN"/>
    <property type="match status" value="1"/>
</dbReference>
<name>A0ABD5V7G5_9EURY</name>
<reference evidence="4 5" key="1">
    <citation type="journal article" date="2019" name="Int. J. Syst. Evol. Microbiol.">
        <title>The Global Catalogue of Microorganisms (GCM) 10K type strain sequencing project: providing services to taxonomists for standard genome sequencing and annotation.</title>
        <authorList>
            <consortium name="The Broad Institute Genomics Platform"/>
            <consortium name="The Broad Institute Genome Sequencing Center for Infectious Disease"/>
            <person name="Wu L."/>
            <person name="Ma J."/>
        </authorList>
    </citation>
    <scope>NUCLEOTIDE SEQUENCE [LARGE SCALE GENOMIC DNA]</scope>
    <source>
        <strain evidence="4 5">CGMCC 1.3240</strain>
    </source>
</reference>
<dbReference type="Pfam" id="PF07883">
    <property type="entry name" value="Cupin_2"/>
    <property type="match status" value="1"/>
</dbReference>
<accession>A0ABD5V7G5</accession>